<evidence type="ECO:0000313" key="2">
    <source>
        <dbReference type="Proteomes" id="UP000254572"/>
    </source>
</evidence>
<evidence type="ECO:0000313" key="1">
    <source>
        <dbReference type="EMBL" id="SUX25711.1"/>
    </source>
</evidence>
<dbReference type="RefSeq" id="WP_172542378.1">
    <property type="nucleotide sequence ID" value="NZ_JBHLZC010000001.1"/>
</dbReference>
<organism evidence="1 2">
    <name type="scientific">Cardiobacterium valvarum</name>
    <dbReference type="NCBI Taxonomy" id="194702"/>
    <lineage>
        <taxon>Bacteria</taxon>
        <taxon>Pseudomonadati</taxon>
        <taxon>Pseudomonadota</taxon>
        <taxon>Gammaproteobacteria</taxon>
        <taxon>Cardiobacteriales</taxon>
        <taxon>Cardiobacteriaceae</taxon>
        <taxon>Cardiobacterium</taxon>
    </lineage>
</organism>
<dbReference type="EMBL" id="UFUW01000001">
    <property type="protein sequence ID" value="SUX25711.1"/>
    <property type="molecule type" value="Genomic_DNA"/>
</dbReference>
<accession>A0A381EFC1</accession>
<reference evidence="1 2" key="1">
    <citation type="submission" date="2018-06" db="EMBL/GenBank/DDBJ databases">
        <authorList>
            <consortium name="Pathogen Informatics"/>
            <person name="Doyle S."/>
        </authorList>
    </citation>
    <scope>NUCLEOTIDE SEQUENCE [LARGE SCALE GENOMIC DNA]</scope>
    <source>
        <strain evidence="1 2">NCTC13294</strain>
    </source>
</reference>
<dbReference type="AlphaFoldDB" id="A0A381EFC1"/>
<sequence>MQYGKNGYKYRPQYGVIVRCKDEAHQQALYKQLTALGLKVKVVCV</sequence>
<name>A0A381EFC1_9GAMM</name>
<protein>
    <submittedName>
        <fullName evidence="1">Uncharacterized protein</fullName>
    </submittedName>
</protein>
<proteinExistence type="predicted"/>
<keyword evidence="2" id="KW-1185">Reference proteome</keyword>
<dbReference type="Proteomes" id="UP000254572">
    <property type="component" value="Unassembled WGS sequence"/>
</dbReference>
<gene>
    <name evidence="1" type="ORF">NCTC13294_02600</name>
</gene>